<protein>
    <submittedName>
        <fullName evidence="2">CaiB/BaiF CoA transferase family protein</fullName>
    </submittedName>
</protein>
<name>A0ABW5CCE9_9PROT</name>
<dbReference type="Gene3D" id="3.40.50.10540">
    <property type="entry name" value="Crotonobetainyl-coa:carnitine coa-transferase, domain 1"/>
    <property type="match status" value="1"/>
</dbReference>
<dbReference type="InterPro" id="IPR003673">
    <property type="entry name" value="CoA-Trfase_fam_III"/>
</dbReference>
<dbReference type="InterPro" id="IPR023606">
    <property type="entry name" value="CoA-Trfase_III_dom_1_sf"/>
</dbReference>
<feature type="region of interest" description="Disordered" evidence="1">
    <location>
        <begin position="330"/>
        <end position="357"/>
    </location>
</feature>
<dbReference type="Proteomes" id="UP001597296">
    <property type="component" value="Unassembled WGS sequence"/>
</dbReference>
<dbReference type="PANTHER" id="PTHR48228:SF5">
    <property type="entry name" value="ALPHA-METHYLACYL-COA RACEMASE"/>
    <property type="match status" value="1"/>
</dbReference>
<comment type="caution">
    <text evidence="2">The sequence shown here is derived from an EMBL/GenBank/DDBJ whole genome shotgun (WGS) entry which is preliminary data.</text>
</comment>
<dbReference type="RefSeq" id="WP_377317612.1">
    <property type="nucleotide sequence ID" value="NZ_JBHUIY010000031.1"/>
</dbReference>
<keyword evidence="3" id="KW-1185">Reference proteome</keyword>
<evidence type="ECO:0000313" key="3">
    <source>
        <dbReference type="Proteomes" id="UP001597296"/>
    </source>
</evidence>
<dbReference type="Gene3D" id="3.30.1540.10">
    <property type="entry name" value="formyl-coa transferase, domain 3"/>
    <property type="match status" value="1"/>
</dbReference>
<organism evidence="2 3">
    <name type="scientific">Phaeospirillum tilakii</name>
    <dbReference type="NCBI Taxonomy" id="741673"/>
    <lineage>
        <taxon>Bacteria</taxon>
        <taxon>Pseudomonadati</taxon>
        <taxon>Pseudomonadota</taxon>
        <taxon>Alphaproteobacteria</taxon>
        <taxon>Rhodospirillales</taxon>
        <taxon>Rhodospirillaceae</taxon>
        <taxon>Phaeospirillum</taxon>
    </lineage>
</organism>
<evidence type="ECO:0000313" key="2">
    <source>
        <dbReference type="EMBL" id="MFD2234920.1"/>
    </source>
</evidence>
<dbReference type="GO" id="GO:0016740">
    <property type="term" value="F:transferase activity"/>
    <property type="evidence" value="ECO:0007669"/>
    <property type="project" value="UniProtKB-KW"/>
</dbReference>
<dbReference type="SUPFAM" id="SSF89796">
    <property type="entry name" value="CoA-transferase family III (CaiB/BaiF)"/>
    <property type="match status" value="1"/>
</dbReference>
<feature type="compositionally biased region" description="Low complexity" evidence="1">
    <location>
        <begin position="336"/>
        <end position="345"/>
    </location>
</feature>
<sequence length="376" mass="39347">MSGPLTGLRVIEFAGLGPAPFCAMLLADCGAEVVRIDRPGAEDPLGQRRDPLTRGRRSLALDLKRPEAVAAALRLIDGADALIEGFRPGVMERLGLGPDLCLARNPRLVYGRMTGWGQTGPLAERAGHDITYTALSGALHAIGPAGAPVVPLNLVADLGGGGMVLAFGLVAALWEASRSGRGQVIDAAMTDGAALMMAMVYGLKGNGLWSGARTDNLIDGGYPFYGTYRCADGKWLAIGPLEERFLRLFLDRIGLDDPALAPPIAKADWPAARDRLAAWLATRPRGEWLERVEGSDACVAPVLDLDEAPLHPHNRARGSFVEQDGMVMPAPAPRFSRTPARAGAPPGDPGGDGSAVLAEAGFSAAEIERLLGAASA</sequence>
<proteinExistence type="predicted"/>
<dbReference type="InterPro" id="IPR050509">
    <property type="entry name" value="CoA-transferase_III"/>
</dbReference>
<dbReference type="Pfam" id="PF02515">
    <property type="entry name" value="CoA_transf_3"/>
    <property type="match status" value="1"/>
</dbReference>
<accession>A0ABW5CCE9</accession>
<gene>
    <name evidence="2" type="ORF">ACFSNB_13990</name>
</gene>
<keyword evidence="2" id="KW-0808">Transferase</keyword>
<dbReference type="EMBL" id="JBHUIY010000031">
    <property type="protein sequence ID" value="MFD2234920.1"/>
    <property type="molecule type" value="Genomic_DNA"/>
</dbReference>
<reference evidence="3" key="1">
    <citation type="journal article" date="2019" name="Int. J. Syst. Evol. Microbiol.">
        <title>The Global Catalogue of Microorganisms (GCM) 10K type strain sequencing project: providing services to taxonomists for standard genome sequencing and annotation.</title>
        <authorList>
            <consortium name="The Broad Institute Genomics Platform"/>
            <consortium name="The Broad Institute Genome Sequencing Center for Infectious Disease"/>
            <person name="Wu L."/>
            <person name="Ma J."/>
        </authorList>
    </citation>
    <scope>NUCLEOTIDE SEQUENCE [LARGE SCALE GENOMIC DNA]</scope>
    <source>
        <strain evidence="3">KCTC 15012</strain>
    </source>
</reference>
<dbReference type="PANTHER" id="PTHR48228">
    <property type="entry name" value="SUCCINYL-COA--D-CITRAMALATE COA-TRANSFERASE"/>
    <property type="match status" value="1"/>
</dbReference>
<evidence type="ECO:0000256" key="1">
    <source>
        <dbReference type="SAM" id="MobiDB-lite"/>
    </source>
</evidence>
<dbReference type="InterPro" id="IPR044855">
    <property type="entry name" value="CoA-Trfase_III_dom3_sf"/>
</dbReference>